<evidence type="ECO:0000313" key="5">
    <source>
        <dbReference type="Proteomes" id="UP000034213"/>
    </source>
</evidence>
<organism evidence="4 5">
    <name type="scientific">Candidatus Beckwithbacteria bacterium GW2011_GWA2_43_10</name>
    <dbReference type="NCBI Taxonomy" id="1618369"/>
    <lineage>
        <taxon>Bacteria</taxon>
        <taxon>Candidatus Beckwithiibacteriota</taxon>
    </lineage>
</organism>
<proteinExistence type="inferred from homology"/>
<dbReference type="SUPFAM" id="SSF82771">
    <property type="entry name" value="GIY-YIG endonuclease"/>
    <property type="match status" value="1"/>
</dbReference>
<feature type="region of interest" description="Disordered" evidence="2">
    <location>
        <begin position="64"/>
        <end position="85"/>
    </location>
</feature>
<evidence type="ECO:0000256" key="2">
    <source>
        <dbReference type="SAM" id="MobiDB-lite"/>
    </source>
</evidence>
<sequence>MHYVYVLKSQKSLKLYIGKASDLKTRIVEHNKGLNRSTKYGVPWRLIYYEAYLSKSDASQREASLKQGSSSIGHLKKRIKNSFNK</sequence>
<dbReference type="Pfam" id="PF01541">
    <property type="entry name" value="GIY-YIG"/>
    <property type="match status" value="1"/>
</dbReference>
<dbReference type="InterPro" id="IPR035901">
    <property type="entry name" value="GIY-YIG_endonuc_sf"/>
</dbReference>
<dbReference type="PANTHER" id="PTHR34477">
    <property type="entry name" value="UPF0213 PROTEIN YHBQ"/>
    <property type="match status" value="1"/>
</dbReference>
<dbReference type="AlphaFoldDB" id="A0A0G1C2Y5"/>
<dbReference type="Proteomes" id="UP000034213">
    <property type="component" value="Unassembled WGS sequence"/>
</dbReference>
<name>A0A0G1C2Y5_9BACT</name>
<gene>
    <name evidence="4" type="ORF">UV54_C0019G0006</name>
</gene>
<accession>A0A0G1C2Y5</accession>
<dbReference type="PANTHER" id="PTHR34477:SF1">
    <property type="entry name" value="UPF0213 PROTEIN YHBQ"/>
    <property type="match status" value="1"/>
</dbReference>
<evidence type="ECO:0000313" key="4">
    <source>
        <dbReference type="EMBL" id="KKS80015.1"/>
    </source>
</evidence>
<dbReference type="EMBL" id="LCEW01000019">
    <property type="protein sequence ID" value="KKS80015.1"/>
    <property type="molecule type" value="Genomic_DNA"/>
</dbReference>
<protein>
    <submittedName>
        <fullName evidence="4">GIY-YIG homing endonuclease</fullName>
    </submittedName>
</protein>
<dbReference type="GO" id="GO:0004519">
    <property type="term" value="F:endonuclease activity"/>
    <property type="evidence" value="ECO:0007669"/>
    <property type="project" value="UniProtKB-KW"/>
</dbReference>
<reference evidence="4 5" key="1">
    <citation type="journal article" date="2015" name="Nature">
        <title>rRNA introns, odd ribosomes, and small enigmatic genomes across a large radiation of phyla.</title>
        <authorList>
            <person name="Brown C.T."/>
            <person name="Hug L.A."/>
            <person name="Thomas B.C."/>
            <person name="Sharon I."/>
            <person name="Castelle C.J."/>
            <person name="Singh A."/>
            <person name="Wilkins M.J."/>
            <person name="Williams K.H."/>
            <person name="Banfield J.F."/>
        </authorList>
    </citation>
    <scope>NUCLEOTIDE SEQUENCE [LARGE SCALE GENOMIC DNA]</scope>
</reference>
<keyword evidence="4" id="KW-0378">Hydrolase</keyword>
<keyword evidence="4" id="KW-0540">Nuclease</keyword>
<dbReference type="InterPro" id="IPR000305">
    <property type="entry name" value="GIY-YIG_endonuc"/>
</dbReference>
<comment type="similarity">
    <text evidence="1">Belongs to the UPF0213 family.</text>
</comment>
<comment type="caution">
    <text evidence="4">The sequence shown here is derived from an EMBL/GenBank/DDBJ whole genome shotgun (WGS) entry which is preliminary data.</text>
</comment>
<dbReference type="InterPro" id="IPR050190">
    <property type="entry name" value="UPF0213_domain"/>
</dbReference>
<dbReference type="Gene3D" id="3.40.1440.10">
    <property type="entry name" value="GIY-YIG endonuclease"/>
    <property type="match status" value="1"/>
</dbReference>
<evidence type="ECO:0000256" key="1">
    <source>
        <dbReference type="ARBA" id="ARBA00007435"/>
    </source>
</evidence>
<feature type="compositionally biased region" description="Basic residues" evidence="2">
    <location>
        <begin position="74"/>
        <end position="85"/>
    </location>
</feature>
<evidence type="ECO:0000259" key="3">
    <source>
        <dbReference type="PROSITE" id="PS50164"/>
    </source>
</evidence>
<keyword evidence="4" id="KW-0255">Endonuclease</keyword>
<dbReference type="PROSITE" id="PS50164">
    <property type="entry name" value="GIY_YIG"/>
    <property type="match status" value="1"/>
</dbReference>
<feature type="domain" description="GIY-YIG" evidence="3">
    <location>
        <begin position="1"/>
        <end position="82"/>
    </location>
</feature>